<feature type="domain" description="ABM" evidence="3">
    <location>
        <begin position="20"/>
        <end position="109"/>
    </location>
</feature>
<keyword evidence="2" id="KW-1133">Transmembrane helix</keyword>
<organism evidence="4 5">
    <name type="scientific">Rubellimicrobium mesophilum DSM 19309</name>
    <dbReference type="NCBI Taxonomy" id="442562"/>
    <lineage>
        <taxon>Bacteria</taxon>
        <taxon>Pseudomonadati</taxon>
        <taxon>Pseudomonadota</taxon>
        <taxon>Alphaproteobacteria</taxon>
        <taxon>Rhodobacterales</taxon>
        <taxon>Roseobacteraceae</taxon>
        <taxon>Rubellimicrobium</taxon>
    </lineage>
</organism>
<dbReference type="AlphaFoldDB" id="A0A017HIZ8"/>
<sequence>MDGSTSPSRPEPETPQDRSISVLVTRAVPEGQQEALEREVETILDTARDEPGHLGSVVLRGREGDKPQLNAVLRFTDEAAWTRWQAGPHHQQLLERKAARTGAPAEVRLAQGIEGWFDLPGQSGGRAPPKWRMAAVTWITILPVLLAVSYALKPLVDDWPQWARLGVSTLITVPLMTWVAMPAATHLFRRWLYPDGKPQGETQAG</sequence>
<dbReference type="HOGENOM" id="CLU_075307_0_0_5"/>
<dbReference type="OrthoDB" id="9797060at2"/>
<keyword evidence="2" id="KW-0812">Transmembrane</keyword>
<dbReference type="InterPro" id="IPR007138">
    <property type="entry name" value="ABM_dom"/>
</dbReference>
<dbReference type="InterPro" id="IPR038762">
    <property type="entry name" value="ABM_predict"/>
</dbReference>
<dbReference type="PANTHER" id="PTHR40057">
    <property type="entry name" value="SLR1162 PROTEIN"/>
    <property type="match status" value="1"/>
</dbReference>
<dbReference type="PROSITE" id="PS51725">
    <property type="entry name" value="ABM"/>
    <property type="match status" value="1"/>
</dbReference>
<keyword evidence="5" id="KW-1185">Reference proteome</keyword>
<keyword evidence="2" id="KW-0472">Membrane</keyword>
<dbReference type="EMBL" id="AOSK01000118">
    <property type="protein sequence ID" value="EYD74310.1"/>
    <property type="molecule type" value="Genomic_DNA"/>
</dbReference>
<evidence type="ECO:0000256" key="2">
    <source>
        <dbReference type="SAM" id="Phobius"/>
    </source>
</evidence>
<reference evidence="4 5" key="1">
    <citation type="submission" date="2013-02" db="EMBL/GenBank/DDBJ databases">
        <authorList>
            <person name="Fiebig A."/>
            <person name="Goeker M."/>
            <person name="Klenk H.-P.P."/>
        </authorList>
    </citation>
    <scope>NUCLEOTIDE SEQUENCE [LARGE SCALE GENOMIC DNA]</scope>
    <source>
        <strain evidence="4 5">DSM 19309</strain>
    </source>
</reference>
<name>A0A017HIZ8_9RHOB</name>
<evidence type="ECO:0000256" key="1">
    <source>
        <dbReference type="SAM" id="MobiDB-lite"/>
    </source>
</evidence>
<proteinExistence type="predicted"/>
<gene>
    <name evidence="4" type="ORF">Rumeso_04174</name>
</gene>
<feature type="transmembrane region" description="Helical" evidence="2">
    <location>
        <begin position="162"/>
        <end position="181"/>
    </location>
</feature>
<comment type="caution">
    <text evidence="4">The sequence shown here is derived from an EMBL/GenBank/DDBJ whole genome shotgun (WGS) entry which is preliminary data.</text>
</comment>
<feature type="transmembrane region" description="Helical" evidence="2">
    <location>
        <begin position="131"/>
        <end position="150"/>
    </location>
</feature>
<evidence type="ECO:0000259" key="3">
    <source>
        <dbReference type="PROSITE" id="PS51725"/>
    </source>
</evidence>
<dbReference type="STRING" id="442562.Rumeso_04174"/>
<dbReference type="InterPro" id="IPR011008">
    <property type="entry name" value="Dimeric_a/b-barrel"/>
</dbReference>
<evidence type="ECO:0000313" key="5">
    <source>
        <dbReference type="Proteomes" id="UP000019666"/>
    </source>
</evidence>
<dbReference type="RefSeq" id="WP_051521192.1">
    <property type="nucleotide sequence ID" value="NZ_KK088567.1"/>
</dbReference>
<dbReference type="Gene3D" id="3.30.70.100">
    <property type="match status" value="1"/>
</dbReference>
<feature type="region of interest" description="Disordered" evidence="1">
    <location>
        <begin position="1"/>
        <end position="20"/>
    </location>
</feature>
<accession>A0A017HIZ8</accession>
<dbReference type="SUPFAM" id="SSF54909">
    <property type="entry name" value="Dimeric alpha+beta barrel"/>
    <property type="match status" value="1"/>
</dbReference>
<evidence type="ECO:0000313" key="4">
    <source>
        <dbReference type="EMBL" id="EYD74310.1"/>
    </source>
</evidence>
<dbReference type="Proteomes" id="UP000019666">
    <property type="component" value="Unassembled WGS sequence"/>
</dbReference>
<dbReference type="PANTHER" id="PTHR40057:SF1">
    <property type="entry name" value="SLR1162 PROTEIN"/>
    <property type="match status" value="1"/>
</dbReference>
<protein>
    <submittedName>
        <fullName evidence="4">Putative membrane protein</fullName>
    </submittedName>
</protein>
<dbReference type="Pfam" id="PF03992">
    <property type="entry name" value="ABM"/>
    <property type="match status" value="1"/>
</dbReference>